<keyword evidence="4" id="KW-1003">Cell membrane</keyword>
<evidence type="ECO:0000256" key="10">
    <source>
        <dbReference type="ARBA" id="ARBA00022840"/>
    </source>
</evidence>
<dbReference type="RefSeq" id="WP_390468876.1">
    <property type="nucleotide sequence ID" value="NZ_BAABXL010000001.1"/>
</dbReference>
<comment type="catalytic activity">
    <reaction evidence="1">
        <text>ATP + protein L-histidine = ADP + protein N-phospho-L-histidine.</text>
        <dbReference type="EC" id="2.7.13.3"/>
    </reaction>
</comment>
<evidence type="ECO:0000256" key="3">
    <source>
        <dbReference type="ARBA" id="ARBA00012438"/>
    </source>
</evidence>
<feature type="transmembrane region" description="Helical" evidence="15">
    <location>
        <begin position="332"/>
        <end position="352"/>
    </location>
</feature>
<evidence type="ECO:0000256" key="8">
    <source>
        <dbReference type="ARBA" id="ARBA00022741"/>
    </source>
</evidence>
<keyword evidence="6" id="KW-0808">Transferase</keyword>
<evidence type="ECO:0000256" key="15">
    <source>
        <dbReference type="SAM" id="Phobius"/>
    </source>
</evidence>
<dbReference type="EC" id="2.7.13.3" evidence="3"/>
<evidence type="ECO:0000256" key="11">
    <source>
        <dbReference type="ARBA" id="ARBA00022989"/>
    </source>
</evidence>
<evidence type="ECO:0000256" key="1">
    <source>
        <dbReference type="ARBA" id="ARBA00000085"/>
    </source>
</evidence>
<keyword evidence="14" id="KW-0175">Coiled coil</keyword>
<keyword evidence="18" id="KW-1185">Reference proteome</keyword>
<dbReference type="EMBL" id="BAABXL010000001">
    <property type="protein sequence ID" value="GAA6267129.1"/>
    <property type="molecule type" value="Genomic_DNA"/>
</dbReference>
<keyword evidence="13 15" id="KW-0472">Membrane</keyword>
<dbReference type="InterPro" id="IPR050398">
    <property type="entry name" value="HssS/ArlS-like"/>
</dbReference>
<feature type="transmembrane region" description="Helical" evidence="15">
    <location>
        <begin position="375"/>
        <end position="393"/>
    </location>
</feature>
<dbReference type="Pfam" id="PF02518">
    <property type="entry name" value="HATPase_c"/>
    <property type="match status" value="1"/>
</dbReference>
<evidence type="ECO:0000256" key="5">
    <source>
        <dbReference type="ARBA" id="ARBA00022553"/>
    </source>
</evidence>
<keyword evidence="10" id="KW-0067">ATP-binding</keyword>
<gene>
    <name evidence="17" type="ORF">F130042H8_01890</name>
</gene>
<evidence type="ECO:0000313" key="18">
    <source>
        <dbReference type="Proteomes" id="UP001600894"/>
    </source>
</evidence>
<comment type="caution">
    <text evidence="17">The sequence shown here is derived from an EMBL/GenBank/DDBJ whole genome shotgun (WGS) entry which is preliminary data.</text>
</comment>
<evidence type="ECO:0000256" key="13">
    <source>
        <dbReference type="ARBA" id="ARBA00023136"/>
    </source>
</evidence>
<evidence type="ECO:0000256" key="14">
    <source>
        <dbReference type="SAM" id="Coils"/>
    </source>
</evidence>
<dbReference type="CDD" id="cd00082">
    <property type="entry name" value="HisKA"/>
    <property type="match status" value="1"/>
</dbReference>
<dbReference type="Gene3D" id="3.30.565.10">
    <property type="entry name" value="Histidine kinase-like ATPase, C-terminal domain"/>
    <property type="match status" value="1"/>
</dbReference>
<dbReference type="Pfam" id="PF00512">
    <property type="entry name" value="HisKA"/>
    <property type="match status" value="1"/>
</dbReference>
<dbReference type="SUPFAM" id="SSF55874">
    <property type="entry name" value="ATPase domain of HSP90 chaperone/DNA topoisomerase II/histidine kinase"/>
    <property type="match status" value="1"/>
</dbReference>
<dbReference type="SMART" id="SM00387">
    <property type="entry name" value="HATPase_c"/>
    <property type="match status" value="1"/>
</dbReference>
<evidence type="ECO:0000256" key="2">
    <source>
        <dbReference type="ARBA" id="ARBA00004651"/>
    </source>
</evidence>
<dbReference type="PANTHER" id="PTHR45528:SF1">
    <property type="entry name" value="SENSOR HISTIDINE KINASE CPXA"/>
    <property type="match status" value="1"/>
</dbReference>
<reference evidence="17 18" key="1">
    <citation type="submission" date="2024-04" db="EMBL/GenBank/DDBJ databases">
        <title>Defined microbial consortia suppress multidrug-resistant proinflammatory Enterobacteriaceae via ecological control.</title>
        <authorList>
            <person name="Furuichi M."/>
            <person name="Kawaguchi T."/>
            <person name="Pust M."/>
            <person name="Yasuma K."/>
            <person name="Plichta D."/>
            <person name="Hasegawa N."/>
            <person name="Ohya T."/>
            <person name="Bhattarai S."/>
            <person name="Sasajima S."/>
            <person name="Aoto Y."/>
            <person name="Tuganbaev T."/>
            <person name="Yaginuma M."/>
            <person name="Ueda M."/>
            <person name="Okahashi N."/>
            <person name="Amafuji K."/>
            <person name="Kiridooshi Y."/>
            <person name="Sugita K."/>
            <person name="Strazar M."/>
            <person name="Skelly A."/>
            <person name="Suda W."/>
            <person name="Hattori M."/>
            <person name="Nakamoto N."/>
            <person name="Caballero S."/>
            <person name="Norman J."/>
            <person name="Olle B."/>
            <person name="Tanoue T."/>
            <person name="Arita M."/>
            <person name="Bucci V."/>
            <person name="Atarashi K."/>
            <person name="Xavier R."/>
            <person name="Honda K."/>
        </authorList>
    </citation>
    <scope>NUCLEOTIDE SEQUENCE [LARGE SCALE GENOMIC DNA]</scope>
    <source>
        <strain evidence="18">f13</strain>
    </source>
</reference>
<evidence type="ECO:0000256" key="7">
    <source>
        <dbReference type="ARBA" id="ARBA00022692"/>
    </source>
</evidence>
<dbReference type="PANTHER" id="PTHR45528">
    <property type="entry name" value="SENSOR HISTIDINE KINASE CPXA"/>
    <property type="match status" value="1"/>
</dbReference>
<dbReference type="Gene3D" id="1.10.287.130">
    <property type="match status" value="1"/>
</dbReference>
<feature type="transmembrane region" description="Helical" evidence="15">
    <location>
        <begin position="428"/>
        <end position="450"/>
    </location>
</feature>
<protein>
    <recommendedName>
        <fullName evidence="3">histidine kinase</fullName>
        <ecNumber evidence="3">2.7.13.3</ecNumber>
    </recommendedName>
</protein>
<feature type="transmembrane region" description="Helical" evidence="15">
    <location>
        <begin position="288"/>
        <end position="312"/>
    </location>
</feature>
<evidence type="ECO:0000259" key="16">
    <source>
        <dbReference type="PROSITE" id="PS50109"/>
    </source>
</evidence>
<accession>A0ABQ0ASW6</accession>
<organism evidence="17 18">
    <name type="scientific">Enterocloster alcoholdehydrogenati</name>
    <dbReference type="NCBI Taxonomy" id="2547410"/>
    <lineage>
        <taxon>Bacteria</taxon>
        <taxon>Bacillati</taxon>
        <taxon>Bacillota</taxon>
        <taxon>Clostridia</taxon>
        <taxon>Lachnospirales</taxon>
        <taxon>Lachnospiraceae</taxon>
        <taxon>Enterocloster</taxon>
    </lineage>
</organism>
<dbReference type="InterPro" id="IPR036097">
    <property type="entry name" value="HisK_dim/P_sf"/>
</dbReference>
<dbReference type="InterPro" id="IPR003661">
    <property type="entry name" value="HisK_dim/P_dom"/>
</dbReference>
<keyword evidence="9" id="KW-0418">Kinase</keyword>
<dbReference type="InterPro" id="IPR003594">
    <property type="entry name" value="HATPase_dom"/>
</dbReference>
<dbReference type="InterPro" id="IPR005467">
    <property type="entry name" value="His_kinase_dom"/>
</dbReference>
<sequence length="793" mass="90008">MEQNRKKMRLQKAVLSLLSLIFLAMALAGIGAMYYNGGYGKGISWVYEDSYEDSDTFCLKLGEDIRNIFTYIGYKDLFETNGQLDMSKPVVRLTDGPGVDEDWTLDQIVRYARVRGYYLGDNFTVQGSPMSMDDDDMEVTVQFLNPSLDFLSTGQMETRMTKEELALDVLECLGQYYSIYYNFMEHETNVRFRVVYKSDEGVETVYTNVPDMTLDELRGFGKYLFIPGNTIRMDTNLAVIPEDAAALLETWNPNNNDQNYLVVSVDTTYPYNDSYSAASAQYHSVRNAFIMGMGGVIVGFIGFFATLVWLMFLSGHTDSLDSEIRLYPIDRIPTELCILIGAVAAAALLIWGKRMGMMVIGLFVNEEHLPFWNKLLRYLIFYGCGILCGFSLLRRYKAGTLWKGSLGKRAAQACKTYRQKASYAAGAAFCYLLFLACNGFMMWLILFLFATRGERISYRIMYYVVLALFAGIDGWVFHRLFRESCQRDMLDQAISTISTGDTGYRLNTEVLTGKEKKMGEHINNITSGLDTALQEKVKSERLKADLITNVSHDIKTPLTSIINYVDLLKRQKIQDPKIAAYLEVLDQKSQRLKTLTEDLVEASKASSGNLKLEISDINLVELVQQTNGEFEERFALRRLELIQDLPEEVMIIRADGRRLWRVLENLYTNAFKYAQEGSRVYVDVKEEEDTAVFTMKNISEKPLNISPDELTERFVRGDVARTTEGSGLGLSIARSLTQLQNGQFKIIIDGDLFKAQVIFPVKRREKKAEWLAEEAAGKEETACISSSVDDCDH</sequence>
<keyword evidence="5" id="KW-0597">Phosphoprotein</keyword>
<keyword evidence="11 15" id="KW-1133">Transmembrane helix</keyword>
<proteinExistence type="predicted"/>
<dbReference type="Proteomes" id="UP001600894">
    <property type="component" value="Unassembled WGS sequence"/>
</dbReference>
<evidence type="ECO:0000256" key="12">
    <source>
        <dbReference type="ARBA" id="ARBA00023012"/>
    </source>
</evidence>
<feature type="transmembrane region" description="Helical" evidence="15">
    <location>
        <begin position="456"/>
        <end position="477"/>
    </location>
</feature>
<evidence type="ECO:0000256" key="6">
    <source>
        <dbReference type="ARBA" id="ARBA00022679"/>
    </source>
</evidence>
<name>A0ABQ0ASW6_9FIRM</name>
<dbReference type="SUPFAM" id="SSF47384">
    <property type="entry name" value="Homodimeric domain of signal transducing histidine kinase"/>
    <property type="match status" value="1"/>
</dbReference>
<comment type="subcellular location">
    <subcellularLocation>
        <location evidence="2">Cell membrane</location>
        <topology evidence="2">Multi-pass membrane protein</topology>
    </subcellularLocation>
</comment>
<keyword evidence="7 15" id="KW-0812">Transmembrane</keyword>
<dbReference type="PROSITE" id="PS50109">
    <property type="entry name" value="HIS_KIN"/>
    <property type="match status" value="1"/>
</dbReference>
<dbReference type="SMART" id="SM00388">
    <property type="entry name" value="HisKA"/>
    <property type="match status" value="1"/>
</dbReference>
<dbReference type="InterPro" id="IPR036890">
    <property type="entry name" value="HATPase_C_sf"/>
</dbReference>
<feature type="coiled-coil region" evidence="14">
    <location>
        <begin position="578"/>
        <end position="605"/>
    </location>
</feature>
<keyword evidence="8" id="KW-0547">Nucleotide-binding</keyword>
<evidence type="ECO:0000313" key="17">
    <source>
        <dbReference type="EMBL" id="GAA6267129.1"/>
    </source>
</evidence>
<keyword evidence="12" id="KW-0902">Two-component regulatory system</keyword>
<evidence type="ECO:0000256" key="9">
    <source>
        <dbReference type="ARBA" id="ARBA00022777"/>
    </source>
</evidence>
<evidence type="ECO:0000256" key="4">
    <source>
        <dbReference type="ARBA" id="ARBA00022475"/>
    </source>
</evidence>
<feature type="domain" description="Histidine kinase" evidence="16">
    <location>
        <begin position="549"/>
        <end position="763"/>
    </location>
</feature>